<dbReference type="EMBL" id="BTGU01000004">
    <property type="protein sequence ID" value="GMN33571.1"/>
    <property type="molecule type" value="Genomic_DNA"/>
</dbReference>
<organism evidence="2 3">
    <name type="scientific">Ficus carica</name>
    <name type="common">Common fig</name>
    <dbReference type="NCBI Taxonomy" id="3494"/>
    <lineage>
        <taxon>Eukaryota</taxon>
        <taxon>Viridiplantae</taxon>
        <taxon>Streptophyta</taxon>
        <taxon>Embryophyta</taxon>
        <taxon>Tracheophyta</taxon>
        <taxon>Spermatophyta</taxon>
        <taxon>Magnoliopsida</taxon>
        <taxon>eudicotyledons</taxon>
        <taxon>Gunneridae</taxon>
        <taxon>Pentapetalae</taxon>
        <taxon>rosids</taxon>
        <taxon>fabids</taxon>
        <taxon>Rosales</taxon>
        <taxon>Moraceae</taxon>
        <taxon>Ficeae</taxon>
        <taxon>Ficus</taxon>
    </lineage>
</organism>
<comment type="caution">
    <text evidence="2">The sequence shown here is derived from an EMBL/GenBank/DDBJ whole genome shotgun (WGS) entry which is preliminary data.</text>
</comment>
<evidence type="ECO:0000256" key="1">
    <source>
        <dbReference type="SAM" id="MobiDB-lite"/>
    </source>
</evidence>
<dbReference type="AlphaFoldDB" id="A0AA87ZX41"/>
<dbReference type="Proteomes" id="UP001187192">
    <property type="component" value="Unassembled WGS sequence"/>
</dbReference>
<keyword evidence="3" id="KW-1185">Reference proteome</keyword>
<evidence type="ECO:0000313" key="2">
    <source>
        <dbReference type="EMBL" id="GMN33571.1"/>
    </source>
</evidence>
<accession>A0AA87ZX41</accession>
<feature type="region of interest" description="Disordered" evidence="1">
    <location>
        <begin position="55"/>
        <end position="105"/>
    </location>
</feature>
<protein>
    <submittedName>
        <fullName evidence="2">Uncharacterized protein</fullName>
    </submittedName>
</protein>
<proteinExistence type="predicted"/>
<sequence length="105" mass="11163">MFSFNLKFSRSPSLDSRSQLSISQLFISPRHQALSANNHILEAATAAPEFASASAGVRLHQRRNSPAPTPEFVGARVAKPSSNGPLKPSVAKQMPESVAPSCPPP</sequence>
<reference evidence="2" key="1">
    <citation type="submission" date="2023-07" db="EMBL/GenBank/DDBJ databases">
        <title>draft genome sequence of fig (Ficus carica).</title>
        <authorList>
            <person name="Takahashi T."/>
            <person name="Nishimura K."/>
        </authorList>
    </citation>
    <scope>NUCLEOTIDE SEQUENCE</scope>
</reference>
<name>A0AA87ZX41_FICCA</name>
<gene>
    <name evidence="2" type="ORF">TIFTF001_004238</name>
</gene>
<evidence type="ECO:0000313" key="3">
    <source>
        <dbReference type="Proteomes" id="UP001187192"/>
    </source>
</evidence>